<dbReference type="Proteomes" id="UP000265916">
    <property type="component" value="Unassembled WGS sequence"/>
</dbReference>
<dbReference type="InterPro" id="IPR003770">
    <property type="entry name" value="MLTG-like"/>
</dbReference>
<dbReference type="EC" id="4.2.2.29" evidence="7"/>
<sequence length="343" mass="38412">MKKIITALLALLALALAAGFTAYNYAQSLGKVRLINNALVFNVKKGETLTSVINRLIGEQPSWRIKLYLKFNPKFHTIRSAYYDLKEARNLEEALTLLESGKGLTTKINLIPGKTWKQYKSYLNEIQGANNNLKGLSDPEIAKQLNLTPIAGDKQAFKNLEGYFAPNTYLIDYMSDTASALRLAHKDLVKNLQQAWDSRNSRSQAKTPYELLILASIIEKEKGNNEEAPLISAVFNNRLAIGMPLQADPTVIYGMGDSYKGNITKNNLRTPTPYNTYTIPALPPTPIANVSVNSLMAAAQPTNVDYLYFMAVYGQGKHAFAKTYEQHLVNVEKFNNEYRKNHK</sequence>
<dbReference type="CDD" id="cd08010">
    <property type="entry name" value="MltG_like"/>
    <property type="match status" value="1"/>
</dbReference>
<keyword evidence="7" id="KW-0997">Cell inner membrane</keyword>
<evidence type="ECO:0000313" key="9">
    <source>
        <dbReference type="Proteomes" id="UP000265916"/>
    </source>
</evidence>
<dbReference type="PANTHER" id="PTHR30518">
    <property type="entry name" value="ENDOLYTIC MUREIN TRANSGLYCOSYLASE"/>
    <property type="match status" value="1"/>
</dbReference>
<comment type="caution">
    <text evidence="8">The sequence shown here is derived from an EMBL/GenBank/DDBJ whole genome shotgun (WGS) entry which is preliminary data.</text>
</comment>
<dbReference type="OrthoDB" id="9814591at2"/>
<reference evidence="8 9" key="1">
    <citation type="submission" date="2017-08" db="EMBL/GenBank/DDBJ databases">
        <title>Reclassification of Bisgaard taxon 37 and 44.</title>
        <authorList>
            <person name="Christensen H."/>
        </authorList>
    </citation>
    <scope>NUCLEOTIDE SEQUENCE [LARGE SCALE GENOMIC DNA]</scope>
    <source>
        <strain evidence="8 9">111</strain>
    </source>
</reference>
<comment type="function">
    <text evidence="7">Functions as a peptidoglycan terminase that cleaves nascent peptidoglycan strands endolytically to terminate their elongation.</text>
</comment>
<keyword evidence="3 7" id="KW-1133">Transmembrane helix</keyword>
<accession>A0A3A1YMS3</accession>
<dbReference type="EMBL" id="NRJG01000063">
    <property type="protein sequence ID" value="RIY38539.1"/>
    <property type="molecule type" value="Genomic_DNA"/>
</dbReference>
<dbReference type="Gene3D" id="3.30.160.60">
    <property type="entry name" value="Classic Zinc Finger"/>
    <property type="match status" value="1"/>
</dbReference>
<keyword evidence="4 7" id="KW-0472">Membrane</keyword>
<dbReference type="GO" id="GO:0071555">
    <property type="term" value="P:cell wall organization"/>
    <property type="evidence" value="ECO:0007669"/>
    <property type="project" value="UniProtKB-KW"/>
</dbReference>
<gene>
    <name evidence="7" type="primary">mltG</name>
    <name evidence="8" type="ORF">CKF58_04030</name>
</gene>
<comment type="catalytic activity">
    <reaction evidence="7">
        <text>a peptidoglycan chain = a peptidoglycan chain with N-acetyl-1,6-anhydromuramyl-[peptide] at the reducing end + a peptidoglycan chain with N-acetylglucosamine at the non-reducing end.</text>
        <dbReference type="EC" id="4.2.2.29"/>
    </reaction>
</comment>
<dbReference type="AlphaFoldDB" id="A0A3A1YMS3"/>
<dbReference type="HAMAP" id="MF_02065">
    <property type="entry name" value="MltG"/>
    <property type="match status" value="1"/>
</dbReference>
<feature type="site" description="Important for catalytic activity" evidence="7">
    <location>
        <position position="221"/>
    </location>
</feature>
<evidence type="ECO:0000256" key="7">
    <source>
        <dbReference type="HAMAP-Rule" id="MF_02065"/>
    </source>
</evidence>
<dbReference type="GO" id="GO:0008932">
    <property type="term" value="F:lytic endotransglycosylase activity"/>
    <property type="evidence" value="ECO:0007669"/>
    <property type="project" value="UniProtKB-UniRule"/>
</dbReference>
<dbReference type="PANTHER" id="PTHR30518:SF2">
    <property type="entry name" value="ENDOLYTIC MUREIN TRANSGLYCOSYLASE"/>
    <property type="match status" value="1"/>
</dbReference>
<name>A0A3A1YMS3_9GAMM</name>
<organism evidence="8 9">
    <name type="scientific">Psittacicella hinzii</name>
    <dbReference type="NCBI Taxonomy" id="2028575"/>
    <lineage>
        <taxon>Bacteria</taxon>
        <taxon>Pseudomonadati</taxon>
        <taxon>Pseudomonadota</taxon>
        <taxon>Gammaproteobacteria</taxon>
        <taxon>Pasteurellales</taxon>
        <taxon>Psittacicellaceae</taxon>
        <taxon>Psittacicella</taxon>
    </lineage>
</organism>
<dbReference type="GO" id="GO:0009252">
    <property type="term" value="P:peptidoglycan biosynthetic process"/>
    <property type="evidence" value="ECO:0007669"/>
    <property type="project" value="UniProtKB-UniRule"/>
</dbReference>
<dbReference type="RefSeq" id="WP_119531222.1">
    <property type="nucleotide sequence ID" value="NZ_JBHSSP010000006.1"/>
</dbReference>
<evidence type="ECO:0000256" key="4">
    <source>
        <dbReference type="ARBA" id="ARBA00023136"/>
    </source>
</evidence>
<evidence type="ECO:0000256" key="3">
    <source>
        <dbReference type="ARBA" id="ARBA00022989"/>
    </source>
</evidence>
<dbReference type="NCBIfam" id="TIGR00247">
    <property type="entry name" value="endolytic transglycosylase MltG"/>
    <property type="match status" value="1"/>
</dbReference>
<dbReference type="GO" id="GO:0005886">
    <property type="term" value="C:plasma membrane"/>
    <property type="evidence" value="ECO:0007669"/>
    <property type="project" value="UniProtKB-UniRule"/>
</dbReference>
<evidence type="ECO:0000256" key="5">
    <source>
        <dbReference type="ARBA" id="ARBA00023239"/>
    </source>
</evidence>
<dbReference type="Pfam" id="PF02618">
    <property type="entry name" value="YceG"/>
    <property type="match status" value="1"/>
</dbReference>
<evidence type="ECO:0000256" key="1">
    <source>
        <dbReference type="ARBA" id="ARBA00022475"/>
    </source>
</evidence>
<keyword evidence="6 7" id="KW-0961">Cell wall biogenesis/degradation</keyword>
<evidence type="ECO:0000256" key="2">
    <source>
        <dbReference type="ARBA" id="ARBA00022692"/>
    </source>
</evidence>
<protein>
    <recommendedName>
        <fullName evidence="7">Endolytic murein transglycosylase</fullName>
        <ecNumber evidence="7">4.2.2.29</ecNumber>
    </recommendedName>
    <alternativeName>
        <fullName evidence="7">Peptidoglycan lytic transglycosylase</fullName>
    </alternativeName>
    <alternativeName>
        <fullName evidence="7">Peptidoglycan polymerization terminase</fullName>
    </alternativeName>
</protein>
<keyword evidence="1 7" id="KW-1003">Cell membrane</keyword>
<evidence type="ECO:0000256" key="6">
    <source>
        <dbReference type="ARBA" id="ARBA00023316"/>
    </source>
</evidence>
<keyword evidence="9" id="KW-1185">Reference proteome</keyword>
<evidence type="ECO:0000313" key="8">
    <source>
        <dbReference type="EMBL" id="RIY38539.1"/>
    </source>
</evidence>
<proteinExistence type="inferred from homology"/>
<keyword evidence="2 7" id="KW-0812">Transmembrane</keyword>
<keyword evidence="5 7" id="KW-0456">Lyase</keyword>
<comment type="similarity">
    <text evidence="7">Belongs to the transglycosylase MltG family.</text>
</comment>